<sequence length="98" mass="11167">MKQQLSQSLKSKNKRKREKSTSSTPVTQKAVSNGQKSTEKHKVVIVNDNIFENILNSKEKQINGAVDEESAKRRKVEQSRIQNKCGKLRTSKQTAHLF</sequence>
<feature type="compositionally biased region" description="Polar residues" evidence="1">
    <location>
        <begin position="21"/>
        <end position="36"/>
    </location>
</feature>
<proteinExistence type="predicted"/>
<evidence type="ECO:0000313" key="3">
    <source>
        <dbReference type="WBParaSite" id="jg19741"/>
    </source>
</evidence>
<name>A0A915DI64_9BILA</name>
<evidence type="ECO:0000313" key="2">
    <source>
        <dbReference type="Proteomes" id="UP000887574"/>
    </source>
</evidence>
<dbReference type="Proteomes" id="UP000887574">
    <property type="component" value="Unplaced"/>
</dbReference>
<keyword evidence="2" id="KW-1185">Reference proteome</keyword>
<feature type="region of interest" description="Disordered" evidence="1">
    <location>
        <begin position="65"/>
        <end position="98"/>
    </location>
</feature>
<evidence type="ECO:0000256" key="1">
    <source>
        <dbReference type="SAM" id="MobiDB-lite"/>
    </source>
</evidence>
<reference evidence="3" key="1">
    <citation type="submission" date="2022-11" db="UniProtKB">
        <authorList>
            <consortium name="WormBaseParasite"/>
        </authorList>
    </citation>
    <scope>IDENTIFICATION</scope>
</reference>
<accession>A0A915DI64</accession>
<organism evidence="2 3">
    <name type="scientific">Ditylenchus dipsaci</name>
    <dbReference type="NCBI Taxonomy" id="166011"/>
    <lineage>
        <taxon>Eukaryota</taxon>
        <taxon>Metazoa</taxon>
        <taxon>Ecdysozoa</taxon>
        <taxon>Nematoda</taxon>
        <taxon>Chromadorea</taxon>
        <taxon>Rhabditida</taxon>
        <taxon>Tylenchina</taxon>
        <taxon>Tylenchomorpha</taxon>
        <taxon>Sphaerularioidea</taxon>
        <taxon>Anguinidae</taxon>
        <taxon>Anguininae</taxon>
        <taxon>Ditylenchus</taxon>
    </lineage>
</organism>
<dbReference type="AlphaFoldDB" id="A0A915DI64"/>
<dbReference type="WBParaSite" id="jg19741">
    <property type="protein sequence ID" value="jg19741"/>
    <property type="gene ID" value="jg19741"/>
</dbReference>
<protein>
    <submittedName>
        <fullName evidence="3">Uncharacterized protein</fullName>
    </submittedName>
</protein>
<feature type="region of interest" description="Disordered" evidence="1">
    <location>
        <begin position="1"/>
        <end position="40"/>
    </location>
</feature>
<feature type="compositionally biased region" description="Polar residues" evidence="1">
    <location>
        <begin position="1"/>
        <end position="10"/>
    </location>
</feature>